<dbReference type="EMBL" id="ON649700">
    <property type="protein sequence ID" value="UVF62380.1"/>
    <property type="molecule type" value="Genomic_DNA"/>
</dbReference>
<dbReference type="Proteomes" id="UP001157003">
    <property type="component" value="Segment"/>
</dbReference>
<organism evidence="1 2">
    <name type="scientific">Nitrososphaeria virus YSH_174770</name>
    <dbReference type="NCBI Taxonomy" id="3071322"/>
    <lineage>
        <taxon>Viruses</taxon>
        <taxon>Duplodnaviria</taxon>
        <taxon>Heunggongvirae</taxon>
        <taxon>Uroviricota</taxon>
        <taxon>Caudoviricetes</taxon>
        <taxon>Juravirales</taxon>
        <taxon>Yangangviridae</taxon>
        <taxon>Senitvirus</taxon>
        <taxon>Senitvirus yangshanense</taxon>
    </lineage>
</organism>
<proteinExistence type="predicted"/>
<accession>A0A976YEZ9</accession>
<keyword evidence="2" id="KW-1185">Reference proteome</keyword>
<name>A0A976YEZ9_9CAUD</name>
<sequence>MTDTLIKSAIKANSELSDVISSLMNMRQEKHRPNMQTLNNFVNKLAIANNEISIILKEANKIQENHFSNKSMIRKDLLLD</sequence>
<protein>
    <submittedName>
        <fullName evidence="1">Uncharacterized protein</fullName>
    </submittedName>
</protein>
<evidence type="ECO:0000313" key="2">
    <source>
        <dbReference type="Proteomes" id="UP001157003"/>
    </source>
</evidence>
<reference evidence="1 2" key="1">
    <citation type="submission" date="2022-05" db="EMBL/GenBank/DDBJ databases">
        <title>Diverse viruses of marine archaea discovered using metagenomics.</title>
        <authorList>
            <person name="Zhou Y."/>
        </authorList>
    </citation>
    <scope>NUCLEOTIDE SEQUENCE [LARGE SCALE GENOMIC DNA]</scope>
    <source>
        <strain evidence="1">YSH_174770</strain>
    </source>
</reference>
<evidence type="ECO:0000313" key="1">
    <source>
        <dbReference type="EMBL" id="UVF62380.1"/>
    </source>
</evidence>